<organism evidence="2 3">
    <name type="scientific">Staphylococcus pasteuri_A</name>
    <dbReference type="NCBI Taxonomy" id="3062664"/>
    <lineage>
        <taxon>Bacteria</taxon>
        <taxon>Bacillati</taxon>
        <taxon>Bacillota</taxon>
        <taxon>Bacilli</taxon>
        <taxon>Bacillales</taxon>
        <taxon>Staphylococcaceae</taxon>
        <taxon>Staphylococcus</taxon>
    </lineage>
</organism>
<feature type="transmembrane region" description="Helical" evidence="1">
    <location>
        <begin position="69"/>
        <end position="87"/>
    </location>
</feature>
<keyword evidence="1" id="KW-1133">Transmembrane helix</keyword>
<dbReference type="EMBL" id="JAUOQO010000014">
    <property type="protein sequence ID" value="MDO6574833.1"/>
    <property type="molecule type" value="Genomic_DNA"/>
</dbReference>
<dbReference type="AlphaFoldDB" id="A0AAW7YU10"/>
<name>A0AAW7YU10_9STAP</name>
<evidence type="ECO:0000256" key="1">
    <source>
        <dbReference type="SAM" id="Phobius"/>
    </source>
</evidence>
<feature type="transmembrane region" description="Helical" evidence="1">
    <location>
        <begin position="161"/>
        <end position="182"/>
    </location>
</feature>
<reference evidence="2" key="1">
    <citation type="submission" date="2023-07" db="EMBL/GenBank/DDBJ databases">
        <title>Genome content predicts the carbon catabolic preferences of heterotrophic bacteria.</title>
        <authorList>
            <person name="Gralka M."/>
        </authorList>
    </citation>
    <scope>NUCLEOTIDE SEQUENCE</scope>
    <source>
        <strain evidence="2">E2R20</strain>
    </source>
</reference>
<keyword evidence="3" id="KW-1185">Reference proteome</keyword>
<keyword evidence="1" id="KW-0472">Membrane</keyword>
<protein>
    <recommendedName>
        <fullName evidence="4">DUF3796 domain-containing protein</fullName>
    </recommendedName>
</protein>
<feature type="transmembrane region" description="Helical" evidence="1">
    <location>
        <begin position="7"/>
        <end position="25"/>
    </location>
</feature>
<proteinExistence type="predicted"/>
<dbReference type="RefSeq" id="WP_046467115.1">
    <property type="nucleotide sequence ID" value="NZ_JAUOQO010000014.1"/>
</dbReference>
<comment type="caution">
    <text evidence="2">The sequence shown here is derived from an EMBL/GenBank/DDBJ whole genome shotgun (WGS) entry which is preliminary data.</text>
</comment>
<accession>A0AAW7YU10</accession>
<dbReference type="Proteomes" id="UP001170310">
    <property type="component" value="Unassembled WGS sequence"/>
</dbReference>
<feature type="transmembrane region" description="Helical" evidence="1">
    <location>
        <begin position="138"/>
        <end position="155"/>
    </location>
</feature>
<feature type="transmembrane region" description="Helical" evidence="1">
    <location>
        <begin position="31"/>
        <end position="49"/>
    </location>
</feature>
<evidence type="ECO:0008006" key="4">
    <source>
        <dbReference type="Google" id="ProtNLM"/>
    </source>
</evidence>
<gene>
    <name evidence="2" type="ORF">Q4528_11915</name>
</gene>
<evidence type="ECO:0000313" key="2">
    <source>
        <dbReference type="EMBL" id="MDO6574833.1"/>
    </source>
</evidence>
<feature type="transmembrane region" description="Helical" evidence="1">
    <location>
        <begin position="93"/>
        <end position="109"/>
    </location>
</feature>
<dbReference type="GeneID" id="72469619"/>
<evidence type="ECO:0000313" key="3">
    <source>
        <dbReference type="Proteomes" id="UP001170310"/>
    </source>
</evidence>
<sequence>MNKDQIIRLIPFIALVIGISFIPFFPSFKWFFFLVVPIFVISNILKNLYFVNRNIKHNKIWISPIIDRLLGCIAGIFYIGFASVALLQSANPWIGFLLLLLASSFIYFLETKLKIDEQTLKKSNHEYKVISEKLERQLKIVAIIVTIISIIAMIISLYLKWWIVFGIAVGLLLLVAIGLIIYDKYFTTKL</sequence>
<keyword evidence="1" id="KW-0812">Transmembrane</keyword>